<reference evidence="7 8" key="1">
    <citation type="journal article" date="2016" name="Nat. Commun.">
        <title>Thousands of microbial genomes shed light on interconnected biogeochemical processes in an aquifer system.</title>
        <authorList>
            <person name="Anantharaman K."/>
            <person name="Brown C.T."/>
            <person name="Hug L.A."/>
            <person name="Sharon I."/>
            <person name="Castelle C.J."/>
            <person name="Probst A.J."/>
            <person name="Thomas B.C."/>
            <person name="Singh A."/>
            <person name="Wilkins M.J."/>
            <person name="Karaoz U."/>
            <person name="Brodie E.L."/>
            <person name="Williams K.H."/>
            <person name="Hubbard S.S."/>
            <person name="Banfield J.F."/>
        </authorList>
    </citation>
    <scope>NUCLEOTIDE SEQUENCE [LARGE SCALE GENOMIC DNA]</scope>
</reference>
<feature type="transmembrane region" description="Helical" evidence="5">
    <location>
        <begin position="7"/>
        <end position="27"/>
    </location>
</feature>
<feature type="transmembrane region" description="Helical" evidence="5">
    <location>
        <begin position="103"/>
        <end position="120"/>
    </location>
</feature>
<dbReference type="InterPro" id="IPR007016">
    <property type="entry name" value="O-antigen_ligase-rel_domated"/>
</dbReference>
<feature type="transmembrane region" description="Helical" evidence="5">
    <location>
        <begin position="280"/>
        <end position="302"/>
    </location>
</feature>
<dbReference type="AlphaFoldDB" id="A0A1F7VBL4"/>
<gene>
    <name evidence="7" type="ORF">A3I42_00650</name>
</gene>
<dbReference type="Proteomes" id="UP000178264">
    <property type="component" value="Unassembled WGS sequence"/>
</dbReference>
<dbReference type="Pfam" id="PF04932">
    <property type="entry name" value="Wzy_C"/>
    <property type="match status" value="1"/>
</dbReference>
<feature type="transmembrane region" description="Helical" evidence="5">
    <location>
        <begin position="47"/>
        <end position="67"/>
    </location>
</feature>
<evidence type="ECO:0000313" key="8">
    <source>
        <dbReference type="Proteomes" id="UP000178264"/>
    </source>
</evidence>
<protein>
    <recommendedName>
        <fullName evidence="6">O-antigen ligase-related domain-containing protein</fullName>
    </recommendedName>
</protein>
<evidence type="ECO:0000256" key="1">
    <source>
        <dbReference type="ARBA" id="ARBA00004141"/>
    </source>
</evidence>
<feature type="domain" description="O-antigen ligase-related" evidence="6">
    <location>
        <begin position="238"/>
        <end position="378"/>
    </location>
</feature>
<evidence type="ECO:0000313" key="7">
    <source>
        <dbReference type="EMBL" id="OGL87855.1"/>
    </source>
</evidence>
<keyword evidence="2 5" id="KW-0812">Transmembrane</keyword>
<evidence type="ECO:0000256" key="5">
    <source>
        <dbReference type="SAM" id="Phobius"/>
    </source>
</evidence>
<dbReference type="PANTHER" id="PTHR37422">
    <property type="entry name" value="TEICHURONIC ACID BIOSYNTHESIS PROTEIN TUAE"/>
    <property type="match status" value="1"/>
</dbReference>
<dbReference type="EMBL" id="MGER01000047">
    <property type="protein sequence ID" value="OGL87855.1"/>
    <property type="molecule type" value="Genomic_DNA"/>
</dbReference>
<organism evidence="7 8">
    <name type="scientific">Candidatus Uhrbacteria bacterium RIFCSPLOWO2_02_FULL_49_11</name>
    <dbReference type="NCBI Taxonomy" id="1802409"/>
    <lineage>
        <taxon>Bacteria</taxon>
        <taxon>Candidatus Uhriibacteriota</taxon>
    </lineage>
</organism>
<keyword evidence="4 5" id="KW-0472">Membrane</keyword>
<evidence type="ECO:0000256" key="2">
    <source>
        <dbReference type="ARBA" id="ARBA00022692"/>
    </source>
</evidence>
<accession>A0A1F7VBL4</accession>
<feature type="transmembrane region" description="Helical" evidence="5">
    <location>
        <begin position="195"/>
        <end position="215"/>
    </location>
</feature>
<name>A0A1F7VBL4_9BACT</name>
<comment type="caution">
    <text evidence="7">The sequence shown here is derived from an EMBL/GenBank/DDBJ whole genome shotgun (WGS) entry which is preliminary data.</text>
</comment>
<keyword evidence="3 5" id="KW-1133">Transmembrane helix</keyword>
<evidence type="ECO:0000256" key="4">
    <source>
        <dbReference type="ARBA" id="ARBA00023136"/>
    </source>
</evidence>
<evidence type="ECO:0000256" key="3">
    <source>
        <dbReference type="ARBA" id="ARBA00022989"/>
    </source>
</evidence>
<feature type="transmembrane region" description="Helical" evidence="5">
    <location>
        <begin position="398"/>
        <end position="414"/>
    </location>
</feature>
<proteinExistence type="predicted"/>
<feature type="transmembrane region" description="Helical" evidence="5">
    <location>
        <begin position="227"/>
        <end position="245"/>
    </location>
</feature>
<feature type="transmembrane region" description="Helical" evidence="5">
    <location>
        <begin position="420"/>
        <end position="437"/>
    </location>
</feature>
<evidence type="ECO:0000259" key="6">
    <source>
        <dbReference type="Pfam" id="PF04932"/>
    </source>
</evidence>
<feature type="transmembrane region" description="Helical" evidence="5">
    <location>
        <begin position="362"/>
        <end position="386"/>
    </location>
</feature>
<feature type="transmembrane region" description="Helical" evidence="5">
    <location>
        <begin position="79"/>
        <end position="97"/>
    </location>
</feature>
<dbReference type="GO" id="GO:0016020">
    <property type="term" value="C:membrane"/>
    <property type="evidence" value="ECO:0007669"/>
    <property type="project" value="UniProtKB-SubCell"/>
</dbReference>
<dbReference type="InterPro" id="IPR051533">
    <property type="entry name" value="WaaL-like"/>
</dbReference>
<dbReference type="PANTHER" id="PTHR37422:SF17">
    <property type="entry name" value="O-ANTIGEN LIGASE"/>
    <property type="match status" value="1"/>
</dbReference>
<feature type="transmembrane region" description="Helical" evidence="5">
    <location>
        <begin position="132"/>
        <end position="151"/>
    </location>
</feature>
<comment type="subcellular location">
    <subcellularLocation>
        <location evidence="1">Membrane</location>
        <topology evidence="1">Multi-pass membrane protein</topology>
    </subcellularLocation>
</comment>
<sequence length="444" mass="48393">MRRIHLILRWLFPLFAFLLPLQTRWIIRDEVVGGSVWEYGRINLYGFDVVLIVIVALIVVQKMFVVHGCRRVVATGRDLSLLAVATLFIMFEILAALDPMLTSVVLLRIGLLGMAVWYLFHTEPLLVRRTLAAFVVAMVISSGLGVAQFIAQDDLVSSKWLGLAPQEASTLGVSVVEAAGGRWLRAHGTMPHPNVLGGFAALAFILFLVVHAAASNVYAPTSRFIEWCRSVFIVAAPFILIAGVITSVSRAAMIALAVSAAVFFWQRIRQYAAVFNARSFLMVAVGIIIVLLFALPVLSVRLRGQGRLESLSFTKRAAAFTQALAAAGDHWAAGTGLGGITVAMRARFPTLPIWDIQPVHNIPVLLVVELGAVGILIIGIGILLFLINSEFKVQSSKLLWWNPVIGCLFVLAMLDHYLWTLAAGLYLMGITGASLALDRGTRNS</sequence>